<dbReference type="InterPro" id="IPR012000">
    <property type="entry name" value="Thiamin_PyroP_enz_cen_dom"/>
</dbReference>
<dbReference type="SUPFAM" id="SSF52467">
    <property type="entry name" value="DHS-like NAD/FAD-binding domain"/>
    <property type="match status" value="1"/>
</dbReference>
<feature type="domain" description="Thiamine pyrophosphate enzyme N-terminal TPP-binding" evidence="6">
    <location>
        <begin position="8"/>
        <end position="122"/>
    </location>
</feature>
<protein>
    <submittedName>
        <fullName evidence="7">Glyoxylate carboligase</fullName>
        <ecNumber evidence="7">4.1.1.47</ecNumber>
    </submittedName>
</protein>
<evidence type="ECO:0000256" key="3">
    <source>
        <dbReference type="RuleBase" id="RU362132"/>
    </source>
</evidence>
<dbReference type="InterPro" id="IPR045229">
    <property type="entry name" value="TPP_enz"/>
</dbReference>
<keyword evidence="8" id="KW-1185">Reference proteome</keyword>
<dbReference type="EMBL" id="JACYXC010000001">
    <property type="protein sequence ID" value="MBH5337636.1"/>
    <property type="molecule type" value="Genomic_DNA"/>
</dbReference>
<comment type="caution">
    <text evidence="7">The sequence shown here is derived from an EMBL/GenBank/DDBJ whole genome shotgun (WGS) entry which is preliminary data.</text>
</comment>
<dbReference type="RefSeq" id="WP_197990902.1">
    <property type="nucleotide sequence ID" value="NZ_JACYXC010000001.1"/>
</dbReference>
<dbReference type="SUPFAM" id="SSF52518">
    <property type="entry name" value="Thiamin diphosphate-binding fold (THDP-binding)"/>
    <property type="match status" value="2"/>
</dbReference>
<dbReference type="CDD" id="cd07035">
    <property type="entry name" value="TPP_PYR_POX_like"/>
    <property type="match status" value="1"/>
</dbReference>
<feature type="domain" description="Thiamine pyrophosphate enzyme TPP-binding" evidence="5">
    <location>
        <begin position="391"/>
        <end position="547"/>
    </location>
</feature>
<dbReference type="GO" id="GO:0009028">
    <property type="term" value="F:tartronate-semialdehyde synthase activity"/>
    <property type="evidence" value="ECO:0007669"/>
    <property type="project" value="UniProtKB-EC"/>
</dbReference>
<dbReference type="Gene3D" id="3.40.50.970">
    <property type="match status" value="2"/>
</dbReference>
<gene>
    <name evidence="7" type="primary">gcl</name>
    <name evidence="7" type="ORF">IHE55_23845</name>
</gene>
<organism evidence="7 8">
    <name type="scientific">Streptomyces pactum</name>
    <dbReference type="NCBI Taxonomy" id="68249"/>
    <lineage>
        <taxon>Bacteria</taxon>
        <taxon>Bacillati</taxon>
        <taxon>Actinomycetota</taxon>
        <taxon>Actinomycetes</taxon>
        <taxon>Kitasatosporales</taxon>
        <taxon>Streptomycetaceae</taxon>
        <taxon>Streptomyces</taxon>
    </lineage>
</organism>
<dbReference type="InterPro" id="IPR011766">
    <property type="entry name" value="TPP_enzyme_TPP-bd"/>
</dbReference>
<evidence type="ECO:0000256" key="2">
    <source>
        <dbReference type="ARBA" id="ARBA00023052"/>
    </source>
</evidence>
<evidence type="ECO:0000259" key="6">
    <source>
        <dbReference type="Pfam" id="PF02776"/>
    </source>
</evidence>
<evidence type="ECO:0000256" key="1">
    <source>
        <dbReference type="ARBA" id="ARBA00007812"/>
    </source>
</evidence>
<dbReference type="InterPro" id="IPR029035">
    <property type="entry name" value="DHS-like_NAD/FAD-binding_dom"/>
</dbReference>
<sequence>MALRKMPAMEAVVHVLRSEGVDIAYGCPGAAILPLYKAMEQVGGIEHLTVRHEEGATHMADGWARTTGKVGVAIGTSGPAGTNMITGLYTTIADSVPIICITGQAASTKLHQEAFQAVDIVEIAKPVTKWAVQIKEAAQAPWIFREAFRIARSGRPGPVLIDIPVDIAQREIWYDPEIDAPLTVETVRPHQPRVEAALDLLLAAEKPLILAGGGVIIAEAAEELRELVELLRIPVQVTLMGKGAIDEDHELYSGMTGVQTSQRYGNQSFLESDTVLAVGARFGDRHTGTLDTYRGGRKFIHVDIEATQIGKVFEPDLGVVSDAKLFLRALIDAARARGVSRADGAWVARVQELRRTLTRREDFDDVPIKAPRAYKEINEVFDEDTYFVTAIGLYQIWGGQHQKAYKPRHYQICGQAGPLGWEIPAAIGVKKALEGQGKDNEVVGIVGDYGFQYMVEELAVAAQYNVPYVIIMLNNEYLGLIRQASIPFDMNYQVDIHYDEYGSDNVKIMEAYGCSGTRVHDPKDIRSSLEWARKEAQTTRRPVLVEIMIEREANTPHGPSIDAVREFEPLPGA</sequence>
<dbReference type="InterPro" id="IPR029061">
    <property type="entry name" value="THDP-binding"/>
</dbReference>
<evidence type="ECO:0000259" key="4">
    <source>
        <dbReference type="Pfam" id="PF00205"/>
    </source>
</evidence>
<accession>A0ABS0NR71</accession>
<keyword evidence="2 3" id="KW-0786">Thiamine pyrophosphate</keyword>
<keyword evidence="7" id="KW-0456">Lyase</keyword>
<dbReference type="Pfam" id="PF00205">
    <property type="entry name" value="TPP_enzyme_M"/>
    <property type="match status" value="1"/>
</dbReference>
<dbReference type="PANTHER" id="PTHR18968:SF14">
    <property type="entry name" value="GLYOXYLATE CARBOLIGASE"/>
    <property type="match status" value="1"/>
</dbReference>
<feature type="domain" description="Thiamine pyrophosphate enzyme central" evidence="4">
    <location>
        <begin position="194"/>
        <end position="330"/>
    </location>
</feature>
<comment type="similarity">
    <text evidence="1 3">Belongs to the TPP enzyme family.</text>
</comment>
<dbReference type="Pfam" id="PF02775">
    <property type="entry name" value="TPP_enzyme_C"/>
    <property type="match status" value="1"/>
</dbReference>
<dbReference type="InterPro" id="IPR012001">
    <property type="entry name" value="Thiamin_PyroP_enz_TPP-bd_dom"/>
</dbReference>
<reference evidence="7 8" key="1">
    <citation type="submission" date="2020-09" db="EMBL/GenBank/DDBJ databases">
        <title>Biosynthesis of the nuclear factor of activated T cells inhibitor NFAT-133 and its congeners in Streptomyces pactum.</title>
        <authorList>
            <person name="Zhou W."/>
            <person name="Posri P."/>
            <person name="Abugrain M.E."/>
            <person name="Weisberg A.J."/>
            <person name="Chang J.H."/>
            <person name="Mahmud T."/>
        </authorList>
    </citation>
    <scope>NUCLEOTIDE SEQUENCE [LARGE SCALE GENOMIC DNA]</scope>
    <source>
        <strain evidence="7 8">ATCC 27456</strain>
    </source>
</reference>
<dbReference type="NCBIfam" id="NF008431">
    <property type="entry name" value="PRK11269.1"/>
    <property type="match status" value="1"/>
</dbReference>
<name>A0ABS0NR71_9ACTN</name>
<dbReference type="PANTHER" id="PTHR18968">
    <property type="entry name" value="THIAMINE PYROPHOSPHATE ENZYMES"/>
    <property type="match status" value="1"/>
</dbReference>
<dbReference type="Proteomes" id="UP000807371">
    <property type="component" value="Unassembled WGS sequence"/>
</dbReference>
<evidence type="ECO:0000313" key="7">
    <source>
        <dbReference type="EMBL" id="MBH5337636.1"/>
    </source>
</evidence>
<dbReference type="EC" id="4.1.1.47" evidence="7"/>
<evidence type="ECO:0000313" key="8">
    <source>
        <dbReference type="Proteomes" id="UP000807371"/>
    </source>
</evidence>
<dbReference type="Gene3D" id="3.40.50.1220">
    <property type="entry name" value="TPP-binding domain"/>
    <property type="match status" value="1"/>
</dbReference>
<evidence type="ECO:0000259" key="5">
    <source>
        <dbReference type="Pfam" id="PF02775"/>
    </source>
</evidence>
<proteinExistence type="inferred from homology"/>
<dbReference type="Pfam" id="PF02776">
    <property type="entry name" value="TPP_enzyme_N"/>
    <property type="match status" value="1"/>
</dbReference>